<evidence type="ECO:0000256" key="4">
    <source>
        <dbReference type="ARBA" id="ARBA00022692"/>
    </source>
</evidence>
<feature type="transmembrane region" description="Helical" evidence="8">
    <location>
        <begin position="386"/>
        <end position="403"/>
    </location>
</feature>
<evidence type="ECO:0000256" key="3">
    <source>
        <dbReference type="ARBA" id="ARBA00022475"/>
    </source>
</evidence>
<comment type="subcellular location">
    <subcellularLocation>
        <location evidence="1">Membrane</location>
        <topology evidence="1">Multi-pass membrane protein</topology>
    </subcellularLocation>
</comment>
<feature type="compositionally biased region" description="Basic and acidic residues" evidence="7">
    <location>
        <begin position="273"/>
        <end position="287"/>
    </location>
</feature>
<dbReference type="PANTHER" id="PTHR36838">
    <property type="entry name" value="AUXIN EFFLUX CARRIER FAMILY PROTEIN"/>
    <property type="match status" value="1"/>
</dbReference>
<feature type="transmembrane region" description="Helical" evidence="8">
    <location>
        <begin position="415"/>
        <end position="434"/>
    </location>
</feature>
<feature type="transmembrane region" description="Helical" evidence="8">
    <location>
        <begin position="67"/>
        <end position="90"/>
    </location>
</feature>
<keyword evidence="2" id="KW-0813">Transport</keyword>
<name>A0A5J4WSJ5_9EUKA</name>
<feature type="transmembrane region" description="Helical" evidence="8">
    <location>
        <begin position="39"/>
        <end position="55"/>
    </location>
</feature>
<gene>
    <name evidence="9" type="ORF">EZS28_006562</name>
</gene>
<keyword evidence="5 8" id="KW-1133">Transmembrane helix</keyword>
<accession>A0A5J4WSJ5</accession>
<protein>
    <submittedName>
        <fullName evidence="9">Uncharacterized protein</fullName>
    </submittedName>
</protein>
<comment type="caution">
    <text evidence="9">The sequence shown here is derived from an EMBL/GenBank/DDBJ whole genome shotgun (WGS) entry which is preliminary data.</text>
</comment>
<feature type="region of interest" description="Disordered" evidence="7">
    <location>
        <begin position="273"/>
        <end position="342"/>
    </location>
</feature>
<evidence type="ECO:0000256" key="2">
    <source>
        <dbReference type="ARBA" id="ARBA00022448"/>
    </source>
</evidence>
<reference evidence="9 10" key="1">
    <citation type="submission" date="2019-03" db="EMBL/GenBank/DDBJ databases">
        <title>Single cell metagenomics reveals metabolic interactions within the superorganism composed of flagellate Streblomastix strix and complex community of Bacteroidetes bacteria on its surface.</title>
        <authorList>
            <person name="Treitli S.C."/>
            <person name="Kolisko M."/>
            <person name="Husnik F."/>
            <person name="Keeling P."/>
            <person name="Hampl V."/>
        </authorList>
    </citation>
    <scope>NUCLEOTIDE SEQUENCE [LARGE SCALE GENOMIC DNA]</scope>
    <source>
        <strain evidence="9">ST1C</strain>
    </source>
</reference>
<evidence type="ECO:0000256" key="8">
    <source>
        <dbReference type="SAM" id="Phobius"/>
    </source>
</evidence>
<keyword evidence="6 8" id="KW-0472">Membrane</keyword>
<feature type="transmembrane region" description="Helical" evidence="8">
    <location>
        <begin position="212"/>
        <end position="230"/>
    </location>
</feature>
<dbReference type="GO" id="GO:0016020">
    <property type="term" value="C:membrane"/>
    <property type="evidence" value="ECO:0007669"/>
    <property type="project" value="UniProtKB-SubCell"/>
</dbReference>
<evidence type="ECO:0000256" key="5">
    <source>
        <dbReference type="ARBA" id="ARBA00022989"/>
    </source>
</evidence>
<dbReference type="InterPro" id="IPR004776">
    <property type="entry name" value="Mem_transp_PIN-like"/>
</dbReference>
<evidence type="ECO:0000313" key="10">
    <source>
        <dbReference type="Proteomes" id="UP000324800"/>
    </source>
</evidence>
<feature type="transmembrane region" description="Helical" evidence="8">
    <location>
        <begin position="352"/>
        <end position="380"/>
    </location>
</feature>
<dbReference type="EMBL" id="SNRW01001075">
    <property type="protein sequence ID" value="KAA6397908.1"/>
    <property type="molecule type" value="Genomic_DNA"/>
</dbReference>
<sequence length="444" mass="50237">MANAYLQIAQEALFPAILILLFGYILGTANIINNSHVDGINRYTLYISIPFVILYTMGQSSFGVSEILFLVPFYIHKIVMIILLAIPINYSNNLVYGNVFLTNMYTDPKFNMDFLCVLSAITDASLEFPYSTFMLELNQMKKKMLEKKGSVNNKDDVKISSHEMVRIIPLIILRVIKSPLIWAMILGILVNFLHIKWPLFIQTTIELAAHSNYSLCLFLIGLFAATSPYLKIPWGKIFEKIKNKFSSNKTKKKNEGKIIGIDDDLNSTAIELQEKRSRNENNEKSKNGLESGHITSSEQNNESEKRKQKKQLQGLRDDEEGMVSQRRSTSITPSLNELNEQKKPQNQNRINIIMCLIQAAVRMIISPLVMLGIILIFPGLQPDQKHAAVLINALPVAIIAFALSKEFNVLAGESLVSILLQSFILTFPAFIAWFKIMNSIYPLI</sequence>
<feature type="transmembrane region" description="Helical" evidence="8">
    <location>
        <begin position="180"/>
        <end position="200"/>
    </location>
</feature>
<evidence type="ECO:0000256" key="6">
    <source>
        <dbReference type="ARBA" id="ARBA00023136"/>
    </source>
</evidence>
<evidence type="ECO:0000313" key="9">
    <source>
        <dbReference type="EMBL" id="KAA6397908.1"/>
    </source>
</evidence>
<feature type="transmembrane region" description="Helical" evidence="8">
    <location>
        <begin position="12"/>
        <end position="33"/>
    </location>
</feature>
<organism evidence="9 10">
    <name type="scientific">Streblomastix strix</name>
    <dbReference type="NCBI Taxonomy" id="222440"/>
    <lineage>
        <taxon>Eukaryota</taxon>
        <taxon>Metamonada</taxon>
        <taxon>Preaxostyla</taxon>
        <taxon>Oxymonadida</taxon>
        <taxon>Streblomastigidae</taxon>
        <taxon>Streblomastix</taxon>
    </lineage>
</organism>
<dbReference type="Proteomes" id="UP000324800">
    <property type="component" value="Unassembled WGS sequence"/>
</dbReference>
<keyword evidence="3" id="KW-1003">Cell membrane</keyword>
<dbReference type="Pfam" id="PF03547">
    <property type="entry name" value="Mem_trans"/>
    <property type="match status" value="2"/>
</dbReference>
<keyword evidence="4 8" id="KW-0812">Transmembrane</keyword>
<evidence type="ECO:0000256" key="1">
    <source>
        <dbReference type="ARBA" id="ARBA00004141"/>
    </source>
</evidence>
<dbReference type="AlphaFoldDB" id="A0A5J4WSJ5"/>
<dbReference type="GO" id="GO:0055085">
    <property type="term" value="P:transmembrane transport"/>
    <property type="evidence" value="ECO:0007669"/>
    <property type="project" value="InterPro"/>
</dbReference>
<dbReference type="PANTHER" id="PTHR36838:SF3">
    <property type="entry name" value="TRANSPORTER AUXIN EFFLUX CARRIER EC FAMILY"/>
    <property type="match status" value="1"/>
</dbReference>
<feature type="compositionally biased region" description="Polar residues" evidence="7">
    <location>
        <begin position="325"/>
        <end position="342"/>
    </location>
</feature>
<evidence type="ECO:0000256" key="7">
    <source>
        <dbReference type="SAM" id="MobiDB-lite"/>
    </source>
</evidence>
<proteinExistence type="predicted"/>
<dbReference type="OrthoDB" id="10555968at2759"/>